<dbReference type="InterPro" id="IPR018062">
    <property type="entry name" value="HTH_AraC-typ_CS"/>
</dbReference>
<dbReference type="InterPro" id="IPR018060">
    <property type="entry name" value="HTH_AraC"/>
</dbReference>
<dbReference type="Proteomes" id="UP000008850">
    <property type="component" value="Chromosome"/>
</dbReference>
<dbReference type="KEGG" id="phl:KKY_1711"/>
<dbReference type="PRINTS" id="PR00032">
    <property type="entry name" value="HTHARAC"/>
</dbReference>
<dbReference type="InterPro" id="IPR009057">
    <property type="entry name" value="Homeodomain-like_sf"/>
</dbReference>
<dbReference type="InterPro" id="IPR050204">
    <property type="entry name" value="AraC_XylS_family_regulators"/>
</dbReference>
<keyword evidence="1" id="KW-0805">Transcription regulation</keyword>
<evidence type="ECO:0000256" key="2">
    <source>
        <dbReference type="ARBA" id="ARBA00023125"/>
    </source>
</evidence>
<sequence length="341" mass="37756">MAAAIPHSLFSTDTLDPANRFGAWRDQLSVVFDPHLSDTLAPERFSATVSGYRLGALSHMRCRATSQHFVRDRRKIDADGLDNYMIQIFRRGECVASSPKGEVVMKAGEICIFDNAQPLDSCNSDFDLLSLFVPREMLAPLISYPDSRHLSHIAADSPLAALLHNHLAMLHQTADELTWEDAQLLVGPTLSLLAATLNGAPDAAEGSERAIQLALTTTIKRFVDENLASPELSAETLMEAFGVSRARLYRLFGAYDGVATYIRDRRLGMAMTILRNPAQQSRKIIDIAYATGFGSESSFIRAFRRRYGHTPADCRLDHTPSAHFAIADPIDSNWSDWMRSA</sequence>
<dbReference type="PATRIC" id="fig|1082931.4.peg.1684"/>
<reference evidence="5 6" key="1">
    <citation type="journal article" date="2012" name="J. Bacteriol.">
        <title>Complete genome sequence of Pelagibacterium halotolerans B2T.</title>
        <authorList>
            <person name="Huo Y.Y."/>
            <person name="Cheng H."/>
            <person name="Han X.F."/>
            <person name="Jiang X.W."/>
            <person name="Sun C."/>
            <person name="Zhang X.Q."/>
            <person name="Zhu X.F."/>
            <person name="Liu Y.F."/>
            <person name="Li P.F."/>
            <person name="Ni P.X."/>
            <person name="Wu M."/>
        </authorList>
    </citation>
    <scope>NUCLEOTIDE SEQUENCE [LARGE SCALE GENOMIC DNA]</scope>
    <source>
        <strain evidence="6">DSM 22347 / JCM 15775 / CGMCC 1.7692 / B2</strain>
    </source>
</reference>
<dbReference type="EMBL" id="CP003075">
    <property type="protein sequence ID" value="AEQ51726.1"/>
    <property type="molecule type" value="Genomic_DNA"/>
</dbReference>
<proteinExistence type="predicted"/>
<name>G4RCS1_PELHB</name>
<dbReference type="PROSITE" id="PS01124">
    <property type="entry name" value="HTH_ARAC_FAMILY_2"/>
    <property type="match status" value="1"/>
</dbReference>
<evidence type="ECO:0000313" key="5">
    <source>
        <dbReference type="EMBL" id="AEQ51726.1"/>
    </source>
</evidence>
<accession>G4RCS1</accession>
<keyword evidence="6" id="KW-1185">Reference proteome</keyword>
<feature type="domain" description="HTH araC/xylS-type" evidence="4">
    <location>
        <begin position="217"/>
        <end position="317"/>
    </location>
</feature>
<evidence type="ECO:0000256" key="3">
    <source>
        <dbReference type="ARBA" id="ARBA00023163"/>
    </source>
</evidence>
<evidence type="ECO:0000256" key="1">
    <source>
        <dbReference type="ARBA" id="ARBA00023015"/>
    </source>
</evidence>
<dbReference type="RefSeq" id="WP_014130875.1">
    <property type="nucleotide sequence ID" value="NC_016078.1"/>
</dbReference>
<gene>
    <name evidence="5" type="ordered locus">KKY_1711</name>
</gene>
<keyword evidence="3" id="KW-0804">Transcription</keyword>
<dbReference type="InterPro" id="IPR020449">
    <property type="entry name" value="Tscrpt_reg_AraC-type_HTH"/>
</dbReference>
<dbReference type="Pfam" id="PF12833">
    <property type="entry name" value="HTH_18"/>
    <property type="match status" value="1"/>
</dbReference>
<dbReference type="SUPFAM" id="SSF46689">
    <property type="entry name" value="Homeodomain-like"/>
    <property type="match status" value="1"/>
</dbReference>
<dbReference type="PROSITE" id="PS00041">
    <property type="entry name" value="HTH_ARAC_FAMILY_1"/>
    <property type="match status" value="1"/>
</dbReference>
<dbReference type="GO" id="GO:0003700">
    <property type="term" value="F:DNA-binding transcription factor activity"/>
    <property type="evidence" value="ECO:0007669"/>
    <property type="project" value="InterPro"/>
</dbReference>
<evidence type="ECO:0000259" key="4">
    <source>
        <dbReference type="PROSITE" id="PS01124"/>
    </source>
</evidence>
<dbReference type="eggNOG" id="COG2207">
    <property type="taxonomic scope" value="Bacteria"/>
</dbReference>
<dbReference type="InterPro" id="IPR035418">
    <property type="entry name" value="AraC-bd_2"/>
</dbReference>
<evidence type="ECO:0000313" key="6">
    <source>
        <dbReference type="Proteomes" id="UP000008850"/>
    </source>
</evidence>
<dbReference type="Gene3D" id="1.10.10.60">
    <property type="entry name" value="Homeodomain-like"/>
    <property type="match status" value="1"/>
</dbReference>
<protein>
    <submittedName>
        <fullName evidence="5">Transcriptional regulatory protein</fullName>
    </submittedName>
</protein>
<dbReference type="HOGENOM" id="CLU_049704_0_1_5"/>
<dbReference type="Pfam" id="PF14525">
    <property type="entry name" value="AraC_binding_2"/>
    <property type="match status" value="1"/>
</dbReference>
<dbReference type="PANTHER" id="PTHR46796">
    <property type="entry name" value="HTH-TYPE TRANSCRIPTIONAL ACTIVATOR RHAS-RELATED"/>
    <property type="match status" value="1"/>
</dbReference>
<dbReference type="SMART" id="SM00342">
    <property type="entry name" value="HTH_ARAC"/>
    <property type="match status" value="1"/>
</dbReference>
<dbReference type="GO" id="GO:0043565">
    <property type="term" value="F:sequence-specific DNA binding"/>
    <property type="evidence" value="ECO:0007669"/>
    <property type="project" value="InterPro"/>
</dbReference>
<organism evidence="5 6">
    <name type="scientific">Pelagibacterium halotolerans (strain DSM 22347 / JCM 15775 / CGMCC 1.7692 / B2)</name>
    <dbReference type="NCBI Taxonomy" id="1082931"/>
    <lineage>
        <taxon>Bacteria</taxon>
        <taxon>Pseudomonadati</taxon>
        <taxon>Pseudomonadota</taxon>
        <taxon>Alphaproteobacteria</taxon>
        <taxon>Hyphomicrobiales</taxon>
        <taxon>Devosiaceae</taxon>
        <taxon>Pelagibacterium</taxon>
    </lineage>
</organism>
<dbReference type="PANTHER" id="PTHR46796:SF6">
    <property type="entry name" value="ARAC SUBFAMILY"/>
    <property type="match status" value="1"/>
</dbReference>
<dbReference type="AlphaFoldDB" id="G4RCS1"/>
<keyword evidence="2" id="KW-0238">DNA-binding</keyword>